<feature type="transmembrane region" description="Helical" evidence="1">
    <location>
        <begin position="230"/>
        <end position="250"/>
    </location>
</feature>
<keyword evidence="1" id="KW-0812">Transmembrane</keyword>
<accession>A0A4Q0T9N6</accession>
<dbReference type="EMBL" id="RDSM01000001">
    <property type="protein sequence ID" value="RXH58769.1"/>
    <property type="molecule type" value="Genomic_DNA"/>
</dbReference>
<protein>
    <submittedName>
        <fullName evidence="2">Uncharacterized protein</fullName>
    </submittedName>
</protein>
<dbReference type="RefSeq" id="WP_128912703.1">
    <property type="nucleotide sequence ID" value="NZ_RDSM01000001.1"/>
</dbReference>
<gene>
    <name evidence="2" type="ORF">GRAN_2079</name>
</gene>
<keyword evidence="1" id="KW-1133">Transmembrane helix</keyword>
<proteinExistence type="predicted"/>
<reference evidence="3" key="2">
    <citation type="submission" date="2019-02" db="EMBL/GenBank/DDBJ databases">
        <title>Granulicella sibirica sp. nov., a psychrotolerant acidobacterium isolated from an organic soil layer in forested tundra, West Siberia.</title>
        <authorList>
            <person name="Oshkin I.Y."/>
            <person name="Kulichevskaya I.S."/>
            <person name="Rijpstra W.I.C."/>
            <person name="Sinninghe Damste J.S."/>
            <person name="Rakitin A.L."/>
            <person name="Ravin N.V."/>
            <person name="Dedysh S.N."/>
        </authorList>
    </citation>
    <scope>NUCLEOTIDE SEQUENCE [LARGE SCALE GENOMIC DNA]</scope>
    <source>
        <strain evidence="3">AF10</strain>
    </source>
</reference>
<dbReference type="AlphaFoldDB" id="A0A4Q0T9N6"/>
<dbReference type="Proteomes" id="UP000289437">
    <property type="component" value="Unassembled WGS sequence"/>
</dbReference>
<organism evidence="2 3">
    <name type="scientific">Granulicella sibirica</name>
    <dbReference type="NCBI Taxonomy" id="2479048"/>
    <lineage>
        <taxon>Bacteria</taxon>
        <taxon>Pseudomonadati</taxon>
        <taxon>Acidobacteriota</taxon>
        <taxon>Terriglobia</taxon>
        <taxon>Terriglobales</taxon>
        <taxon>Acidobacteriaceae</taxon>
        <taxon>Granulicella</taxon>
    </lineage>
</organism>
<comment type="caution">
    <text evidence="2">The sequence shown here is derived from an EMBL/GenBank/DDBJ whole genome shotgun (WGS) entry which is preliminary data.</text>
</comment>
<keyword evidence="3" id="KW-1185">Reference proteome</keyword>
<evidence type="ECO:0000313" key="2">
    <source>
        <dbReference type="EMBL" id="RXH58769.1"/>
    </source>
</evidence>
<name>A0A4Q0T9N6_9BACT</name>
<evidence type="ECO:0000313" key="3">
    <source>
        <dbReference type="Proteomes" id="UP000289437"/>
    </source>
</evidence>
<feature type="transmembrane region" description="Helical" evidence="1">
    <location>
        <begin position="77"/>
        <end position="100"/>
    </location>
</feature>
<evidence type="ECO:0000256" key="1">
    <source>
        <dbReference type="SAM" id="Phobius"/>
    </source>
</evidence>
<reference evidence="2 3" key="1">
    <citation type="submission" date="2018-11" db="EMBL/GenBank/DDBJ databases">
        <authorList>
            <person name="Mardanov A.V."/>
            <person name="Ravin N.V."/>
            <person name="Dedysh S.N."/>
        </authorList>
    </citation>
    <scope>NUCLEOTIDE SEQUENCE [LARGE SCALE GENOMIC DNA]</scope>
    <source>
        <strain evidence="2 3">AF10</strain>
    </source>
</reference>
<keyword evidence="1" id="KW-0472">Membrane</keyword>
<sequence length="261" mass="28759">MTMKIREAFFLRCYGAALHLYPKKFRERYGAQMMDAVRLDRARSANDFFLGLSLAWDGGRAAIGEHLREASLVRPGYAALFATFFTFLLLVASVTFQNVLRIGADRQPQRLTSSVRRQIAQGSSGTDFLGGLKMELSSKAWLESSTPFAVVYDSSGAAVTGNATLRGLLPQPPSGIFAQIRAKGTDKVTWQPAADLRIALVGQRLPDGGYVLAGQSLIVSEKREIEFHRLLIWMWVAMLAGVALSLAFGWRRTDRDGLARG</sequence>
<dbReference type="OrthoDB" id="121450at2"/>